<dbReference type="OrthoDB" id="6077599at2759"/>
<feature type="region of interest" description="Disordered" evidence="1">
    <location>
        <begin position="283"/>
        <end position="313"/>
    </location>
</feature>
<protein>
    <recommendedName>
        <fullName evidence="2">Macro domain-containing protein</fullName>
    </recommendedName>
</protein>
<evidence type="ECO:0000259" key="2">
    <source>
        <dbReference type="PROSITE" id="PS51154"/>
    </source>
</evidence>
<sequence>MLLRLQTRAMSSGLRTAKDIPSISTLYRHKMLHPSRSEDLPTPNQQYNDKVCLIQYDITKLEIDAIVNAANRGLRGGGGVDGAIQRAAGPELLKECATLGGCETGSAKITDAYDLPCKKVIHAVGPIFDSIEESEPLLRGCYRKSLSLAVENGCRTIAFPNISCGVYGYPGRAAAHAACREVYAFLKKPEGQKLDKVIFCNFTGKDVEAYKEFLPILFPPTEDDLSHTGEFDHNEIVSPKDNMPTVEQTHQKATYERLSPCPQGEILSQTWFRDMFSAYPDSDGYSSDDGWSVSSKRSMNNEAQASPPPKKRKLGIQGLQIREADDQEEDCGPDGYDEAGNLGEIVDQTMNLKSVNQTTIPESPGQLQDETCFHSHFFKHDGFSTHGLWPHCAMICECHNKIIQARGTDMPSIGRGNPSQL</sequence>
<evidence type="ECO:0000256" key="1">
    <source>
        <dbReference type="SAM" id="MobiDB-lite"/>
    </source>
</evidence>
<name>A0A0D1ZAN1_9EURO</name>
<proteinExistence type="predicted"/>
<dbReference type="Proteomes" id="UP000053599">
    <property type="component" value="Unassembled WGS sequence"/>
</dbReference>
<organism evidence="3 4">
    <name type="scientific">Exophiala sideris</name>
    <dbReference type="NCBI Taxonomy" id="1016849"/>
    <lineage>
        <taxon>Eukaryota</taxon>
        <taxon>Fungi</taxon>
        <taxon>Dikarya</taxon>
        <taxon>Ascomycota</taxon>
        <taxon>Pezizomycotina</taxon>
        <taxon>Eurotiomycetes</taxon>
        <taxon>Chaetothyriomycetidae</taxon>
        <taxon>Chaetothyriales</taxon>
        <taxon>Herpotrichiellaceae</taxon>
        <taxon>Exophiala</taxon>
    </lineage>
</organism>
<dbReference type="Pfam" id="PF01661">
    <property type="entry name" value="Macro"/>
    <property type="match status" value="1"/>
</dbReference>
<feature type="domain" description="Macro" evidence="2">
    <location>
        <begin position="38"/>
        <end position="218"/>
    </location>
</feature>
<dbReference type="HOGENOM" id="CLU_046550_10_2_1"/>
<feature type="compositionally biased region" description="Low complexity" evidence="1">
    <location>
        <begin position="283"/>
        <end position="298"/>
    </location>
</feature>
<dbReference type="SUPFAM" id="SSF52949">
    <property type="entry name" value="Macro domain-like"/>
    <property type="match status" value="1"/>
</dbReference>
<dbReference type="STRING" id="1016849.A0A0D1ZAN1"/>
<dbReference type="PANTHER" id="PTHR11106">
    <property type="entry name" value="GANGLIOSIDE INDUCED DIFFERENTIATION ASSOCIATED PROTEIN 2-RELATED"/>
    <property type="match status" value="1"/>
</dbReference>
<dbReference type="PROSITE" id="PS51154">
    <property type="entry name" value="MACRO"/>
    <property type="match status" value="1"/>
</dbReference>
<evidence type="ECO:0000313" key="3">
    <source>
        <dbReference type="EMBL" id="KIV83843.1"/>
    </source>
</evidence>
<evidence type="ECO:0000313" key="4">
    <source>
        <dbReference type="Proteomes" id="UP000053599"/>
    </source>
</evidence>
<dbReference type="PANTHER" id="PTHR11106:SF27">
    <property type="entry name" value="MACRO DOMAIN-CONTAINING PROTEIN"/>
    <property type="match status" value="1"/>
</dbReference>
<gene>
    <name evidence="3" type="ORF">PV11_05832</name>
</gene>
<dbReference type="InterPro" id="IPR043472">
    <property type="entry name" value="Macro_dom-like"/>
</dbReference>
<dbReference type="SMART" id="SM00506">
    <property type="entry name" value="A1pp"/>
    <property type="match status" value="1"/>
</dbReference>
<dbReference type="CDD" id="cd02908">
    <property type="entry name" value="Macro_OAADPr_deacetylase"/>
    <property type="match status" value="1"/>
</dbReference>
<dbReference type="Gene3D" id="3.40.220.10">
    <property type="entry name" value="Leucine Aminopeptidase, subunit E, domain 1"/>
    <property type="match status" value="1"/>
</dbReference>
<dbReference type="InterPro" id="IPR002589">
    <property type="entry name" value="Macro_dom"/>
</dbReference>
<accession>A0A0D1ZAN1</accession>
<dbReference type="AlphaFoldDB" id="A0A0D1ZAN1"/>
<dbReference type="EMBL" id="KN846952">
    <property type="protein sequence ID" value="KIV83843.1"/>
    <property type="molecule type" value="Genomic_DNA"/>
</dbReference>
<reference evidence="3 4" key="1">
    <citation type="submission" date="2015-01" db="EMBL/GenBank/DDBJ databases">
        <title>The Genome Sequence of Exophiala sideris CBS121828.</title>
        <authorList>
            <consortium name="The Broad Institute Genomics Platform"/>
            <person name="Cuomo C."/>
            <person name="de Hoog S."/>
            <person name="Gorbushina A."/>
            <person name="Stielow B."/>
            <person name="Teixiera M."/>
            <person name="Abouelleil A."/>
            <person name="Chapman S.B."/>
            <person name="Priest M."/>
            <person name="Young S.K."/>
            <person name="Wortman J."/>
            <person name="Nusbaum C."/>
            <person name="Birren B."/>
        </authorList>
    </citation>
    <scope>NUCLEOTIDE SEQUENCE [LARGE SCALE GENOMIC DNA]</scope>
    <source>
        <strain evidence="3 4">CBS 121828</strain>
    </source>
</reference>